<keyword evidence="1" id="KW-0233">DNA recombination</keyword>
<dbReference type="InterPro" id="IPR013762">
    <property type="entry name" value="Integrase-like_cat_sf"/>
</dbReference>
<comment type="caution">
    <text evidence="2">The sequence shown here is derived from an EMBL/GenBank/DDBJ whole genome shotgun (WGS) entry which is preliminary data.</text>
</comment>
<evidence type="ECO:0000313" key="2">
    <source>
        <dbReference type="EMBL" id="KKB61805.1"/>
    </source>
</evidence>
<dbReference type="Pfam" id="PF12482">
    <property type="entry name" value="DUF3701"/>
    <property type="match status" value="1"/>
</dbReference>
<dbReference type="Proteomes" id="UP000033618">
    <property type="component" value="Unassembled WGS sequence"/>
</dbReference>
<evidence type="ECO:0000313" key="3">
    <source>
        <dbReference type="Proteomes" id="UP000033618"/>
    </source>
</evidence>
<dbReference type="AlphaFoldDB" id="A0A0F5JVW0"/>
<dbReference type="GO" id="GO:0006310">
    <property type="term" value="P:DNA recombination"/>
    <property type="evidence" value="ECO:0007669"/>
    <property type="project" value="UniProtKB-KW"/>
</dbReference>
<keyword evidence="3" id="KW-1185">Reference proteome</keyword>
<dbReference type="SUPFAM" id="SSF56349">
    <property type="entry name" value="DNA breaking-rejoining enzymes"/>
    <property type="match status" value="2"/>
</dbReference>
<dbReference type="EMBL" id="LAQU01000031">
    <property type="protein sequence ID" value="KKB61805.1"/>
    <property type="molecule type" value="Genomic_DNA"/>
</dbReference>
<reference evidence="2 3" key="1">
    <citation type="submission" date="2015-03" db="EMBL/GenBank/DDBJ databases">
        <title>Draft Genome Sequence of Burkholderia andropogonis type strain ICMP2807, isolated from Sorghum bicolor.</title>
        <authorList>
            <person name="Lopes-Santos L."/>
            <person name="Castro D.B."/>
            <person name="Ottoboni L.M."/>
            <person name="Park D."/>
            <person name="Weirc B.S."/>
            <person name="Destefano S.A."/>
        </authorList>
    </citation>
    <scope>NUCLEOTIDE SEQUENCE [LARGE SCALE GENOMIC DNA]</scope>
    <source>
        <strain evidence="2 3">ICMP2807</strain>
    </source>
</reference>
<protein>
    <recommendedName>
        <fullName evidence="4">Tyr recombinase domain-containing protein</fullName>
    </recommendedName>
</protein>
<evidence type="ECO:0008006" key="4">
    <source>
        <dbReference type="Google" id="ProtNLM"/>
    </source>
</evidence>
<gene>
    <name evidence="2" type="ORF">WM40_21065</name>
</gene>
<evidence type="ECO:0000256" key="1">
    <source>
        <dbReference type="ARBA" id="ARBA00023172"/>
    </source>
</evidence>
<dbReference type="GO" id="GO:0015074">
    <property type="term" value="P:DNA integration"/>
    <property type="evidence" value="ECO:0007669"/>
    <property type="project" value="InterPro"/>
</dbReference>
<proteinExistence type="predicted"/>
<organism evidence="2 3">
    <name type="scientific">Robbsia andropogonis</name>
    <dbReference type="NCBI Taxonomy" id="28092"/>
    <lineage>
        <taxon>Bacteria</taxon>
        <taxon>Pseudomonadati</taxon>
        <taxon>Pseudomonadota</taxon>
        <taxon>Betaproteobacteria</taxon>
        <taxon>Burkholderiales</taxon>
        <taxon>Burkholderiaceae</taxon>
        <taxon>Robbsia</taxon>
    </lineage>
</organism>
<dbReference type="InterPro" id="IPR011010">
    <property type="entry name" value="DNA_brk_join_enz"/>
</dbReference>
<dbReference type="GO" id="GO:0003677">
    <property type="term" value="F:DNA binding"/>
    <property type="evidence" value="ECO:0007669"/>
    <property type="project" value="InterPro"/>
</dbReference>
<name>A0A0F5JVW0_9BURK</name>
<dbReference type="STRING" id="28092.WM40_21065"/>
<dbReference type="PATRIC" id="fig|28092.6.peg.4957"/>
<sequence>MPENPVKVAAHLDIGAVPEIKTPQAIGASADRLHRRRIGLHHMAFIRGVYEGLDIGALAEQYLGTLGDRRRVKSTLRWLVEELSNAARKRGDSAGARLLRLPTAKLADTPFDATVIHTWQDDTRLQPGGAIRTGDRATPLSKPTIPLQGTVRQTSMVPASVSVMPGDAPTHVFASLDDFRETHDPDGVYSEVELIALYEEARLKAGRGASTFAVSTARLVDDTTGMQTPSALLATVPDMALKKASVIADRAVRREARNQRLRARRREVLDRLEATLVEPPRLHHFIGDWIDPVLARRLEAVDVKTVGDLLSMINRRGFRWYRDVPRIGLRAAQRLQDWLSMNAVDLGARIARHAATPRRQWSPNVDAARRVTSDRLAAIEYFTPSDALVAADRDMLIRVLDRYKQSASTYRCFRLQAERLLLWTALIRQTTLGQLRVIDVEAYFAFMRAPDSEWCGPKVERGLPTWRPFEGPASDASVRIARRTLKVLFGHLALAGSVRHGLFDSLLPSIKPVAQSEIEHTRTDAVSAIPQSAKAWCDIGASMASTSSSRRPPLAIHVARMRLLAHVVAVTGLRMSEVATLRVRDIDALIQQDMPVVRATTLVTARRGRQRCRYPKADACRVQLSPGVQATSLSIETLQCALSDYLALREAQSGPVSPDAWLFLRHTAAGFDPQSAAVPAGTLVRVLARFAATMHAHGAMVATTGTS</sequence>
<dbReference type="InterPro" id="IPR022169">
    <property type="entry name" value="DUF3701"/>
</dbReference>
<dbReference type="Gene3D" id="1.10.443.10">
    <property type="entry name" value="Intergrase catalytic core"/>
    <property type="match status" value="1"/>
</dbReference>
<dbReference type="OrthoDB" id="8610787at2"/>
<accession>A0A0F5JVW0</accession>